<dbReference type="EMBL" id="SGPM01000185">
    <property type="protein sequence ID" value="THH28339.1"/>
    <property type="molecule type" value="Genomic_DNA"/>
</dbReference>
<dbReference type="AlphaFoldDB" id="A0A4S4MQS6"/>
<dbReference type="PANTHER" id="PTHR16453">
    <property type="entry name" value="WD40 DOMAIN-CONTAINING PROTEIN MIO FAMILY MEMBER"/>
    <property type="match status" value="1"/>
</dbReference>
<evidence type="ECO:0000313" key="3">
    <source>
        <dbReference type="EMBL" id="THH28339.1"/>
    </source>
</evidence>
<reference evidence="3 4" key="1">
    <citation type="submission" date="2019-02" db="EMBL/GenBank/DDBJ databases">
        <title>Genome sequencing of the rare red list fungi Antrodiella citrinella (Flaviporus citrinellus).</title>
        <authorList>
            <person name="Buettner E."/>
            <person name="Kellner H."/>
        </authorList>
    </citation>
    <scope>NUCLEOTIDE SEQUENCE [LARGE SCALE GENOMIC DNA]</scope>
    <source>
        <strain evidence="3 4">DSM 108506</strain>
    </source>
</reference>
<feature type="region of interest" description="Disordered" evidence="1">
    <location>
        <begin position="686"/>
        <end position="724"/>
    </location>
</feature>
<dbReference type="GO" id="GO:0005737">
    <property type="term" value="C:cytoplasm"/>
    <property type="evidence" value="ECO:0007669"/>
    <property type="project" value="TreeGrafter"/>
</dbReference>
<gene>
    <name evidence="3" type="ORF">EUX98_g5852</name>
</gene>
<dbReference type="GO" id="GO:1904263">
    <property type="term" value="P:positive regulation of TORC1 signaling"/>
    <property type="evidence" value="ECO:0007669"/>
    <property type="project" value="TreeGrafter"/>
</dbReference>
<evidence type="ECO:0000313" key="4">
    <source>
        <dbReference type="Proteomes" id="UP000308730"/>
    </source>
</evidence>
<evidence type="ECO:0000256" key="1">
    <source>
        <dbReference type="SAM" id="MobiDB-lite"/>
    </source>
</evidence>
<name>A0A4S4MQS6_9APHY</name>
<dbReference type="InterPro" id="IPR049092">
    <property type="entry name" value="MIOS_a-sol"/>
</dbReference>
<dbReference type="Pfam" id="PF21719">
    <property type="entry name" value="MIOS_a-sol"/>
    <property type="match status" value="1"/>
</dbReference>
<comment type="caution">
    <text evidence="3">The sequence shown here is derived from an EMBL/GenBank/DDBJ whole genome shotgun (WGS) entry which is preliminary data.</text>
</comment>
<sequence length="1075" mass="118588">MVQSERHLLWHPRLDDRFLVGGGGQLSLYEWLPVSLEIKPVASKHDLQMMRCFAWSPEVAYDDLVAVGYTNGKVDLTRLEATASATSLVLSSGPSVSLPVRNSRACHALAFCPSDSNYLAVGLDKVRGDSSLVIWDISGTIPTLSVKVDSPQVAPLTSTRPQPLIPRMDAGGRTDQRILQQHAAAEVVSTVSWAPKSTNVLFAGISHRWLRIFDLRSPSASPQNIACKVQGIATDPYDEHRVGSFGDGVANVWDIRNWTHPVLTFTEKDATADGASVRAGDVFTTMEFSSTRRGMLATLGRDANHVRFWDLQQVHAASRVQDGRVSRDSSQSSRATKLSWANPTNMLSWSNAGTTHITPPPTPGEGQKVPYSLVLSDTRKTKNFSKPLASFALVPTTDPYLLTSNVMVVNKEGDLELYAVHDTPTHTPWSPRGDLTLGVGRSYRIIHGFHTRDKPPEPWDIPSSAPPSAAHSVERSSGRDHSAGNNSPTLFGRGDEDGFPALSVPRLKTGLAATRPGIGKAYTPAALKGLHFEHVAPPKQVNGQDHGSVSGLRSKHSHIKRGRDASTKRVEPTDTMQHNVEGDISMVMRQRVIDGYGLINPLHNALVTAYQSDSTVLPGLWHWISHAQRLLSVPPSEVEGYSFNYRGILSIWDGFRPSHFLYSVHPTPRLPHRSLLLETQPPQPQALSSLALQESHAHRTRSGSGSRHTGGRRHSKGPSESVPEDYVNAIGTLLGRKEHGKGAWKPAVATAKLAQRQLALYLCGWSLAEEDLASAVKRWEKEHKHSQAACWLVFTKQYKAAIELLMRSKDEAHHMMSGMLAALLPSSGSSIRNNDLREHCERLIVRLQDPHLRAMLTHLTVNDWSEVLSEESLALRERLAIALQFLSDKEVSSYLRRIVDSCTHSGDIEGLMVTGLTAQGMDILQMYVDVTGDVQTAAIVGNLNPARARDARVERWLDTYRHLMDAWKLFHYRCQLDIDRGRILAEAIQLDEIAPFEWAPQQIILRCNYCNKPFDPPWPLGARSTACFHCGRPLPKCSICLMTLNIVQDSARNAELANVSSKGACLVLYARGGSR</sequence>
<proteinExistence type="predicted"/>
<dbReference type="SUPFAM" id="SSF50978">
    <property type="entry name" value="WD40 repeat-like"/>
    <property type="match status" value="1"/>
</dbReference>
<dbReference type="Pfam" id="PF21720">
    <property type="entry name" value="MIOS_WD40"/>
    <property type="match status" value="1"/>
</dbReference>
<dbReference type="InterPro" id="IPR015943">
    <property type="entry name" value="WD40/YVTN_repeat-like_dom_sf"/>
</dbReference>
<dbReference type="Gene3D" id="2.130.10.10">
    <property type="entry name" value="YVTN repeat-like/Quinoprotein amine dehydrogenase"/>
    <property type="match status" value="1"/>
</dbReference>
<feature type="compositionally biased region" description="Basic and acidic residues" evidence="1">
    <location>
        <begin position="472"/>
        <end position="482"/>
    </location>
</feature>
<dbReference type="InterPro" id="IPR036322">
    <property type="entry name" value="WD40_repeat_dom_sf"/>
</dbReference>
<organism evidence="3 4">
    <name type="scientific">Antrodiella citrinella</name>
    <dbReference type="NCBI Taxonomy" id="2447956"/>
    <lineage>
        <taxon>Eukaryota</taxon>
        <taxon>Fungi</taxon>
        <taxon>Dikarya</taxon>
        <taxon>Basidiomycota</taxon>
        <taxon>Agaricomycotina</taxon>
        <taxon>Agaricomycetes</taxon>
        <taxon>Polyporales</taxon>
        <taxon>Steccherinaceae</taxon>
        <taxon>Antrodiella</taxon>
    </lineage>
</organism>
<feature type="region of interest" description="Disordered" evidence="1">
    <location>
        <begin position="449"/>
        <end position="497"/>
    </location>
</feature>
<dbReference type="Proteomes" id="UP000308730">
    <property type="component" value="Unassembled WGS sequence"/>
</dbReference>
<keyword evidence="4" id="KW-1185">Reference proteome</keyword>
<feature type="compositionally biased region" description="Basic and acidic residues" evidence="1">
    <location>
        <begin position="562"/>
        <end position="571"/>
    </location>
</feature>
<accession>A0A4S4MQS6</accession>
<feature type="domain" description="MIOS-like alpha-solenoid" evidence="2">
    <location>
        <begin position="751"/>
        <end position="885"/>
    </location>
</feature>
<protein>
    <recommendedName>
        <fullName evidence="2">MIOS-like alpha-solenoid domain-containing protein</fullName>
    </recommendedName>
</protein>
<dbReference type="InterPro" id="IPR037593">
    <property type="entry name" value="MIOS/Sea4"/>
</dbReference>
<dbReference type="OrthoDB" id="341486at2759"/>
<dbReference type="PANTHER" id="PTHR16453:SF9">
    <property type="entry name" value="GATOR COMPLEX PROTEIN MIOS"/>
    <property type="match status" value="1"/>
</dbReference>
<feature type="region of interest" description="Disordered" evidence="1">
    <location>
        <begin position="539"/>
        <end position="571"/>
    </location>
</feature>
<evidence type="ECO:0000259" key="2">
    <source>
        <dbReference type="Pfam" id="PF21719"/>
    </source>
</evidence>